<gene>
    <name evidence="6" type="ORF">QBC47DRAFT_303671</name>
</gene>
<feature type="domain" description="AB hydrolase-1" evidence="4">
    <location>
        <begin position="196"/>
        <end position="380"/>
    </location>
</feature>
<dbReference type="Proteomes" id="UP001239445">
    <property type="component" value="Unassembled WGS sequence"/>
</dbReference>
<reference evidence="6" key="1">
    <citation type="submission" date="2023-06" db="EMBL/GenBank/DDBJ databases">
        <title>Genome-scale phylogeny and comparative genomics of the fungal order Sordariales.</title>
        <authorList>
            <consortium name="Lawrence Berkeley National Laboratory"/>
            <person name="Hensen N."/>
            <person name="Bonometti L."/>
            <person name="Westerberg I."/>
            <person name="Brannstrom I.O."/>
            <person name="Guillou S."/>
            <person name="Cros-Aarteil S."/>
            <person name="Calhoun S."/>
            <person name="Haridas S."/>
            <person name="Kuo A."/>
            <person name="Mondo S."/>
            <person name="Pangilinan J."/>
            <person name="Riley R."/>
            <person name="Labutti K."/>
            <person name="Andreopoulos B."/>
            <person name="Lipzen A."/>
            <person name="Chen C."/>
            <person name="Yanf M."/>
            <person name="Daum C."/>
            <person name="Ng V."/>
            <person name="Clum A."/>
            <person name="Steindorff A."/>
            <person name="Ohm R."/>
            <person name="Martin F."/>
            <person name="Silar P."/>
            <person name="Natvig D."/>
            <person name="Lalanne C."/>
            <person name="Gautier V."/>
            <person name="Ament-Velasquez S.L."/>
            <person name="Kruys A."/>
            <person name="Hutchinson M.I."/>
            <person name="Powell A.J."/>
            <person name="Barry K."/>
            <person name="Miller A.N."/>
            <person name="Grigoriev I.V."/>
            <person name="Debuchy R."/>
            <person name="Gladieux P."/>
            <person name="Thoren M.H."/>
            <person name="Johannesson H."/>
        </authorList>
    </citation>
    <scope>NUCLEOTIDE SEQUENCE</scope>
    <source>
        <strain evidence="6">PSN4</strain>
    </source>
</reference>
<dbReference type="SUPFAM" id="SSF53474">
    <property type="entry name" value="alpha/beta-Hydrolases"/>
    <property type="match status" value="1"/>
</dbReference>
<evidence type="ECO:0000313" key="6">
    <source>
        <dbReference type="EMBL" id="KAK1753434.1"/>
    </source>
</evidence>
<dbReference type="InterPro" id="IPR051601">
    <property type="entry name" value="Serine_prot/Carboxylest_S33"/>
</dbReference>
<comment type="similarity">
    <text evidence="1">Belongs to the peptidase S33 family.</text>
</comment>
<dbReference type="GO" id="GO:0016787">
    <property type="term" value="F:hydrolase activity"/>
    <property type="evidence" value="ECO:0007669"/>
    <property type="project" value="UniProtKB-KW"/>
</dbReference>
<dbReference type="EMBL" id="MU839837">
    <property type="protein sequence ID" value="KAK1753434.1"/>
    <property type="molecule type" value="Genomic_DNA"/>
</dbReference>
<dbReference type="InterPro" id="IPR029058">
    <property type="entry name" value="AB_hydrolase_fold"/>
</dbReference>
<dbReference type="AlphaFoldDB" id="A0AAJ0F9S5"/>
<sequence length="698" mass="76598">MEKLPLLPRGTTPRRSRVNWLVGSILIAGTFALAVLLQWKLGFHASTCEAPGIRAAVHDSFVSPPRTKILQESPYGVFPKADDAFRLLPCTNKTVPPALNDTNADRTWAGFYDPDPSHWSWGPRPAGANSTANSTVGDPYAGRGIYLCGYLEVPMDYTNKSDSRIMRLAITKYQVSGLARSYATQNSTAGGKSERTIVIEPGGPGGSGTGYVWSSGYNISQRLSGGQFDILGWDPRGVNISRPAVECFTHDAERDRWYLATSQHRAASASPRAQLEIADAMNEAIFRACFERHGDLGRFLTTAFVARDLEEIRKALGEDDLTGYLVSYGTGIGQTYAGMFPDKVGRMILDGTEYVRDHRHRGGFGWTALDNATDAWRDGFLGECLNAGPARCALAKPRDGNPVTLADLMTRMDTLITSLIERPIPATVKNSPTMIMHSYIVDSIYSAMYSAKRWPALAQLLYDLESGNATLAATRFQSGAWWYDPSLPCPELGEPGSDSELGSLVVCSDSYDAPEPDDVDWWLSLWANMTTQSWIAGNGRWYTVLPCRHFNQFWPKPAEVFRGDLNQTLRTPVMLIAEVYDPATPLRNGRRLAAEMGSNARMIVHHGYGHSSVDTSNCTDSAAKAYILNGTIPEKAETDCYANEKPYLYGVPKNTTTTAVPGVVKSAMLPGSLGEVSEEFSEFGFMAWKKYPGDMLEG</sequence>
<dbReference type="PANTHER" id="PTHR43248:SF25">
    <property type="entry name" value="AB HYDROLASE-1 DOMAIN-CONTAINING PROTEIN-RELATED"/>
    <property type="match status" value="1"/>
</dbReference>
<keyword evidence="7" id="KW-1185">Reference proteome</keyword>
<dbReference type="Pfam" id="PF08386">
    <property type="entry name" value="Abhydrolase_4"/>
    <property type="match status" value="1"/>
</dbReference>
<keyword evidence="3" id="KW-0812">Transmembrane</keyword>
<feature type="domain" description="Peptidase S33 tripeptidyl aminopeptidase-like C-terminal" evidence="5">
    <location>
        <begin position="552"/>
        <end position="638"/>
    </location>
</feature>
<keyword evidence="3" id="KW-0472">Membrane</keyword>
<evidence type="ECO:0000256" key="2">
    <source>
        <dbReference type="ARBA" id="ARBA00022801"/>
    </source>
</evidence>
<organism evidence="6 7">
    <name type="scientific">Echria macrotheca</name>
    <dbReference type="NCBI Taxonomy" id="438768"/>
    <lineage>
        <taxon>Eukaryota</taxon>
        <taxon>Fungi</taxon>
        <taxon>Dikarya</taxon>
        <taxon>Ascomycota</taxon>
        <taxon>Pezizomycotina</taxon>
        <taxon>Sordariomycetes</taxon>
        <taxon>Sordariomycetidae</taxon>
        <taxon>Sordariales</taxon>
        <taxon>Schizotheciaceae</taxon>
        <taxon>Echria</taxon>
    </lineage>
</organism>
<evidence type="ECO:0000259" key="4">
    <source>
        <dbReference type="Pfam" id="PF00561"/>
    </source>
</evidence>
<evidence type="ECO:0000256" key="3">
    <source>
        <dbReference type="SAM" id="Phobius"/>
    </source>
</evidence>
<comment type="caution">
    <text evidence="6">The sequence shown here is derived from an EMBL/GenBank/DDBJ whole genome shotgun (WGS) entry which is preliminary data.</text>
</comment>
<keyword evidence="2 6" id="KW-0378">Hydrolase</keyword>
<proteinExistence type="inferred from homology"/>
<name>A0AAJ0F9S5_9PEZI</name>
<dbReference type="Gene3D" id="3.40.50.1820">
    <property type="entry name" value="alpha/beta hydrolase"/>
    <property type="match status" value="1"/>
</dbReference>
<feature type="transmembrane region" description="Helical" evidence="3">
    <location>
        <begin position="20"/>
        <end position="39"/>
    </location>
</feature>
<dbReference type="PANTHER" id="PTHR43248">
    <property type="entry name" value="2-SUCCINYL-6-HYDROXY-2,4-CYCLOHEXADIENE-1-CARBOXYLATE SYNTHASE"/>
    <property type="match status" value="1"/>
</dbReference>
<protein>
    <submittedName>
        <fullName evidence="6">Alpha/Beta hydrolase protein</fullName>
    </submittedName>
</protein>
<accession>A0AAJ0F9S5</accession>
<dbReference type="InterPro" id="IPR013595">
    <property type="entry name" value="Pept_S33_TAP-like_C"/>
</dbReference>
<evidence type="ECO:0000313" key="7">
    <source>
        <dbReference type="Proteomes" id="UP001239445"/>
    </source>
</evidence>
<evidence type="ECO:0000259" key="5">
    <source>
        <dbReference type="Pfam" id="PF08386"/>
    </source>
</evidence>
<dbReference type="Pfam" id="PF00561">
    <property type="entry name" value="Abhydrolase_1"/>
    <property type="match status" value="1"/>
</dbReference>
<dbReference type="InterPro" id="IPR000073">
    <property type="entry name" value="AB_hydrolase_1"/>
</dbReference>
<keyword evidence="3" id="KW-1133">Transmembrane helix</keyword>
<evidence type="ECO:0000256" key="1">
    <source>
        <dbReference type="ARBA" id="ARBA00010088"/>
    </source>
</evidence>